<dbReference type="Proteomes" id="UP000290540">
    <property type="component" value="Unassembled WGS sequence"/>
</dbReference>
<sequence length="51" mass="5732">MAPGSKTAGLAQVHRDLGPTNAHSHNTTWRENYFHPWIFKGCRERTGPSRG</sequence>
<dbReference type="EMBL" id="MQTW01000034">
    <property type="protein sequence ID" value="RYC91188.1"/>
    <property type="molecule type" value="Genomic_DNA"/>
</dbReference>
<evidence type="ECO:0000313" key="3">
    <source>
        <dbReference type="Proteomes" id="UP000290540"/>
    </source>
</evidence>
<feature type="region of interest" description="Disordered" evidence="1">
    <location>
        <begin position="1"/>
        <end position="27"/>
    </location>
</feature>
<evidence type="ECO:0000256" key="1">
    <source>
        <dbReference type="SAM" id="MobiDB-lite"/>
    </source>
</evidence>
<protein>
    <submittedName>
        <fullName evidence="2">Uncharacterized protein</fullName>
    </submittedName>
</protein>
<gene>
    <name evidence="2" type="ORF">BFJ63_vAg6038</name>
</gene>
<reference evidence="2 3" key="1">
    <citation type="submission" date="2016-12" db="EMBL/GenBank/DDBJ databases">
        <title>Draft genome sequence of Fusarium oxysporum causing rot on Narcissus.</title>
        <authorList>
            <person name="Armitage A.D."/>
            <person name="Taylor A."/>
            <person name="Clarkson J.P."/>
            <person name="Harrison R.J."/>
            <person name="Jackson A.C."/>
        </authorList>
    </citation>
    <scope>NUCLEOTIDE SEQUENCE [LARGE SCALE GENOMIC DNA]</scope>
    <source>
        <strain evidence="2 3">N139</strain>
    </source>
</reference>
<proteinExistence type="predicted"/>
<comment type="caution">
    <text evidence="2">The sequence shown here is derived from an EMBL/GenBank/DDBJ whole genome shotgun (WGS) entry which is preliminary data.</text>
</comment>
<accession>A0A4Q2VY61</accession>
<organism evidence="2 3">
    <name type="scientific">Fusarium oxysporum f. sp. narcissi</name>
    <dbReference type="NCBI Taxonomy" id="451672"/>
    <lineage>
        <taxon>Eukaryota</taxon>
        <taxon>Fungi</taxon>
        <taxon>Dikarya</taxon>
        <taxon>Ascomycota</taxon>
        <taxon>Pezizomycotina</taxon>
        <taxon>Sordariomycetes</taxon>
        <taxon>Hypocreomycetidae</taxon>
        <taxon>Hypocreales</taxon>
        <taxon>Nectriaceae</taxon>
        <taxon>Fusarium</taxon>
        <taxon>Fusarium oxysporum species complex</taxon>
    </lineage>
</organism>
<name>A0A4Q2VY61_FUSOX</name>
<dbReference type="AlphaFoldDB" id="A0A4Q2VY61"/>
<evidence type="ECO:0000313" key="2">
    <source>
        <dbReference type="EMBL" id="RYC91188.1"/>
    </source>
</evidence>